<evidence type="ECO:0000313" key="2">
    <source>
        <dbReference type="Proteomes" id="UP000828390"/>
    </source>
</evidence>
<dbReference type="Proteomes" id="UP000828390">
    <property type="component" value="Unassembled WGS sequence"/>
</dbReference>
<sequence length="60" mass="6696">MKKVFRRKQFPFVLVGRYGLNEVLGRLGGRLSTVYLMNVCSWNSVPAIHNVNNAASNASN</sequence>
<accession>A0A9D4KM17</accession>
<reference evidence="1" key="1">
    <citation type="journal article" date="2019" name="bioRxiv">
        <title>The Genome of the Zebra Mussel, Dreissena polymorpha: A Resource for Invasive Species Research.</title>
        <authorList>
            <person name="McCartney M.A."/>
            <person name="Auch B."/>
            <person name="Kono T."/>
            <person name="Mallez S."/>
            <person name="Zhang Y."/>
            <person name="Obille A."/>
            <person name="Becker A."/>
            <person name="Abrahante J.E."/>
            <person name="Garbe J."/>
            <person name="Badalamenti J.P."/>
            <person name="Herman A."/>
            <person name="Mangelson H."/>
            <person name="Liachko I."/>
            <person name="Sullivan S."/>
            <person name="Sone E.D."/>
            <person name="Koren S."/>
            <person name="Silverstein K.A.T."/>
            <person name="Beckman K.B."/>
            <person name="Gohl D.M."/>
        </authorList>
    </citation>
    <scope>NUCLEOTIDE SEQUENCE</scope>
    <source>
        <strain evidence="1">Duluth1</strain>
        <tissue evidence="1">Whole animal</tissue>
    </source>
</reference>
<dbReference type="EMBL" id="JAIWYP010000004">
    <property type="protein sequence ID" value="KAH3841954.1"/>
    <property type="molecule type" value="Genomic_DNA"/>
</dbReference>
<evidence type="ECO:0000313" key="1">
    <source>
        <dbReference type="EMBL" id="KAH3841954.1"/>
    </source>
</evidence>
<comment type="caution">
    <text evidence="1">The sequence shown here is derived from an EMBL/GenBank/DDBJ whole genome shotgun (WGS) entry which is preliminary data.</text>
</comment>
<dbReference type="AlphaFoldDB" id="A0A9D4KM17"/>
<reference evidence="1" key="2">
    <citation type="submission" date="2020-11" db="EMBL/GenBank/DDBJ databases">
        <authorList>
            <person name="McCartney M.A."/>
            <person name="Auch B."/>
            <person name="Kono T."/>
            <person name="Mallez S."/>
            <person name="Becker A."/>
            <person name="Gohl D.M."/>
            <person name="Silverstein K.A.T."/>
            <person name="Koren S."/>
            <person name="Bechman K.B."/>
            <person name="Herman A."/>
            <person name="Abrahante J.E."/>
            <person name="Garbe J."/>
        </authorList>
    </citation>
    <scope>NUCLEOTIDE SEQUENCE</scope>
    <source>
        <strain evidence="1">Duluth1</strain>
        <tissue evidence="1">Whole animal</tissue>
    </source>
</reference>
<organism evidence="1 2">
    <name type="scientific">Dreissena polymorpha</name>
    <name type="common">Zebra mussel</name>
    <name type="synonym">Mytilus polymorpha</name>
    <dbReference type="NCBI Taxonomy" id="45954"/>
    <lineage>
        <taxon>Eukaryota</taxon>
        <taxon>Metazoa</taxon>
        <taxon>Spiralia</taxon>
        <taxon>Lophotrochozoa</taxon>
        <taxon>Mollusca</taxon>
        <taxon>Bivalvia</taxon>
        <taxon>Autobranchia</taxon>
        <taxon>Heteroconchia</taxon>
        <taxon>Euheterodonta</taxon>
        <taxon>Imparidentia</taxon>
        <taxon>Neoheterodontei</taxon>
        <taxon>Myida</taxon>
        <taxon>Dreissenoidea</taxon>
        <taxon>Dreissenidae</taxon>
        <taxon>Dreissena</taxon>
    </lineage>
</organism>
<proteinExistence type="predicted"/>
<gene>
    <name evidence="1" type="ORF">DPMN_115441</name>
</gene>
<protein>
    <submittedName>
        <fullName evidence="1">Uncharacterized protein</fullName>
    </submittedName>
</protein>
<keyword evidence="2" id="KW-1185">Reference proteome</keyword>
<name>A0A9D4KM17_DREPO</name>